<protein>
    <submittedName>
        <fullName evidence="2">Uncharacterized protein</fullName>
    </submittedName>
</protein>
<evidence type="ECO:0000313" key="3">
    <source>
        <dbReference type="Proteomes" id="UP000263595"/>
    </source>
</evidence>
<dbReference type="AlphaFoldDB" id="A0A383RTG5"/>
<dbReference type="OrthoDB" id="6839016at2"/>
<proteinExistence type="predicted"/>
<accession>A0A383RTG5</accession>
<feature type="signal peptide" evidence="1">
    <location>
        <begin position="1"/>
        <end position="18"/>
    </location>
</feature>
<gene>
    <name evidence="2" type="ORF">CCOS865_02359</name>
</gene>
<evidence type="ECO:0000313" key="2">
    <source>
        <dbReference type="EMBL" id="SYX90093.1"/>
    </source>
</evidence>
<organism evidence="2 3">
    <name type="scientific">Pseudomonas reidholzensis</name>
    <dbReference type="NCBI Taxonomy" id="1785162"/>
    <lineage>
        <taxon>Bacteria</taxon>
        <taxon>Pseudomonadati</taxon>
        <taxon>Pseudomonadota</taxon>
        <taxon>Gammaproteobacteria</taxon>
        <taxon>Pseudomonadales</taxon>
        <taxon>Pseudomonadaceae</taxon>
        <taxon>Pseudomonas</taxon>
    </lineage>
</organism>
<keyword evidence="1" id="KW-0732">Signal</keyword>
<reference evidence="3" key="1">
    <citation type="submission" date="2018-08" db="EMBL/GenBank/DDBJ databases">
        <authorList>
            <person name="Blom J."/>
        </authorList>
    </citation>
    <scope>NUCLEOTIDE SEQUENCE [LARGE SCALE GENOMIC DNA]</scope>
    <source>
        <strain evidence="3">CCOS 865</strain>
    </source>
</reference>
<keyword evidence="3" id="KW-1185">Reference proteome</keyword>
<dbReference type="RefSeq" id="WP_119140947.1">
    <property type="nucleotide sequence ID" value="NZ_CBCSFL010000022.1"/>
</dbReference>
<feature type="chain" id="PRO_5016723223" evidence="1">
    <location>
        <begin position="19"/>
        <end position="222"/>
    </location>
</feature>
<name>A0A383RTG5_9PSED</name>
<dbReference type="EMBL" id="UNOZ01000013">
    <property type="protein sequence ID" value="SYX90093.1"/>
    <property type="molecule type" value="Genomic_DNA"/>
</dbReference>
<dbReference type="Proteomes" id="UP000263595">
    <property type="component" value="Unassembled WGS sequence"/>
</dbReference>
<evidence type="ECO:0000256" key="1">
    <source>
        <dbReference type="SAM" id="SignalP"/>
    </source>
</evidence>
<sequence length="222" mass="24315">MRMKRLVVLLMLAGSAQAELDIQSSSDNPRGAERISKMQAAMRERPTQTSSFPTLDQTNAALNKAKLMVGLSAQSIKFHSPSRAAIETLDCSLANEAPSGVERKDGGLNGVMSVYSCGAAYVVTYEYNYEVALTQRVGVLDDDFARHTDKLNPLIKTTAVSRGGTRLTMLRWLSPENQISYEVYADLATSVDDALEQRLRTALRDTALRLSEAKPSAPEEAR</sequence>